<evidence type="ECO:0000256" key="3">
    <source>
        <dbReference type="ARBA" id="ARBA00022692"/>
    </source>
</evidence>
<dbReference type="InterPro" id="IPR034804">
    <property type="entry name" value="SQR/QFR_C/D"/>
</dbReference>
<evidence type="ECO:0000313" key="9">
    <source>
        <dbReference type="EMBL" id="PWY93228.1"/>
    </source>
</evidence>
<organism evidence="9 10">
    <name type="scientific">Aspergillus sclerotioniger CBS 115572</name>
    <dbReference type="NCBI Taxonomy" id="1450535"/>
    <lineage>
        <taxon>Eukaryota</taxon>
        <taxon>Fungi</taxon>
        <taxon>Dikarya</taxon>
        <taxon>Ascomycota</taxon>
        <taxon>Pezizomycotina</taxon>
        <taxon>Eurotiomycetes</taxon>
        <taxon>Eurotiomycetidae</taxon>
        <taxon>Eurotiales</taxon>
        <taxon>Aspergillaceae</taxon>
        <taxon>Aspergillus</taxon>
        <taxon>Aspergillus subgen. Circumdati</taxon>
    </lineage>
</organism>
<keyword evidence="4" id="KW-0479">Metal-binding</keyword>
<dbReference type="Gene3D" id="1.20.1300.10">
    <property type="entry name" value="Fumarate reductase/succinate dehydrogenase, transmembrane subunit"/>
    <property type="match status" value="1"/>
</dbReference>
<keyword evidence="7 8" id="KW-0472">Membrane</keyword>
<dbReference type="GeneID" id="37119220"/>
<dbReference type="EMBL" id="MSFK01000007">
    <property type="protein sequence ID" value="PWY93228.1"/>
    <property type="molecule type" value="Genomic_DNA"/>
</dbReference>
<dbReference type="STRING" id="1450535.A0A317X8J3"/>
<evidence type="ECO:0000313" key="10">
    <source>
        <dbReference type="Proteomes" id="UP000246702"/>
    </source>
</evidence>
<evidence type="ECO:0000256" key="5">
    <source>
        <dbReference type="ARBA" id="ARBA00022989"/>
    </source>
</evidence>
<dbReference type="CDD" id="cd03499">
    <property type="entry name" value="SQR_TypeC_SdhC"/>
    <property type="match status" value="1"/>
</dbReference>
<dbReference type="RefSeq" id="XP_025469989.1">
    <property type="nucleotide sequence ID" value="XM_025617077.1"/>
</dbReference>
<name>A0A317X8J3_9EURO</name>
<keyword evidence="5 8" id="KW-1133">Transmembrane helix</keyword>
<gene>
    <name evidence="9" type="ORF">BO94DRAFT_622375</name>
</gene>
<keyword evidence="10" id="KW-1185">Reference proteome</keyword>
<dbReference type="GO" id="GO:0006121">
    <property type="term" value="P:mitochondrial electron transport, succinate to ubiquinone"/>
    <property type="evidence" value="ECO:0007669"/>
    <property type="project" value="TreeGrafter"/>
</dbReference>
<accession>A0A317X8J3</accession>
<evidence type="ECO:0000256" key="1">
    <source>
        <dbReference type="ARBA" id="ARBA00004370"/>
    </source>
</evidence>
<protein>
    <submittedName>
        <fullName evidence="9">Fumarate reductase respiratory complex transmembrane subunit</fullName>
    </submittedName>
</protein>
<keyword evidence="6" id="KW-0408">Iron</keyword>
<dbReference type="GO" id="GO:0006099">
    <property type="term" value="P:tricarboxylic acid cycle"/>
    <property type="evidence" value="ECO:0007669"/>
    <property type="project" value="InterPro"/>
</dbReference>
<reference evidence="9 10" key="1">
    <citation type="submission" date="2016-12" db="EMBL/GenBank/DDBJ databases">
        <title>The genomes of Aspergillus section Nigri reveals drivers in fungal speciation.</title>
        <authorList>
            <consortium name="DOE Joint Genome Institute"/>
            <person name="Vesth T.C."/>
            <person name="Nybo J."/>
            <person name="Theobald S."/>
            <person name="Brandl J."/>
            <person name="Frisvad J.C."/>
            <person name="Nielsen K.F."/>
            <person name="Lyhne E.K."/>
            <person name="Kogle M.E."/>
            <person name="Kuo A."/>
            <person name="Riley R."/>
            <person name="Clum A."/>
            <person name="Nolan M."/>
            <person name="Lipzen A."/>
            <person name="Salamov A."/>
            <person name="Henrissat B."/>
            <person name="Wiebenga A."/>
            <person name="De Vries R.P."/>
            <person name="Grigoriev I.V."/>
            <person name="Mortensen U.H."/>
            <person name="Andersen M.R."/>
            <person name="Baker S.E."/>
        </authorList>
    </citation>
    <scope>NUCLEOTIDE SEQUENCE [LARGE SCALE GENOMIC DNA]</scope>
    <source>
        <strain evidence="9 10">CBS 115572</strain>
    </source>
</reference>
<comment type="subcellular location">
    <subcellularLocation>
        <location evidence="1">Membrane</location>
    </subcellularLocation>
</comment>
<dbReference type="SUPFAM" id="SSF81343">
    <property type="entry name" value="Fumarate reductase respiratory complex transmembrane subunits"/>
    <property type="match status" value="1"/>
</dbReference>
<feature type="transmembrane region" description="Helical" evidence="8">
    <location>
        <begin position="166"/>
        <end position="188"/>
    </location>
</feature>
<dbReference type="GO" id="GO:0005739">
    <property type="term" value="C:mitochondrion"/>
    <property type="evidence" value="ECO:0007669"/>
    <property type="project" value="GOC"/>
</dbReference>
<evidence type="ECO:0000256" key="8">
    <source>
        <dbReference type="SAM" id="Phobius"/>
    </source>
</evidence>
<dbReference type="GO" id="GO:0016020">
    <property type="term" value="C:membrane"/>
    <property type="evidence" value="ECO:0007669"/>
    <property type="project" value="UniProtKB-SubCell"/>
</dbReference>
<comment type="caution">
    <text evidence="9">The sequence shown here is derived from an EMBL/GenBank/DDBJ whole genome shotgun (WGS) entry which is preliminary data.</text>
</comment>
<dbReference type="PANTHER" id="PTHR10978">
    <property type="entry name" value="SUCCINATE DEHYDROGENASE CYTOCHROME B560 SUBUNIT"/>
    <property type="match status" value="1"/>
</dbReference>
<evidence type="ECO:0000256" key="2">
    <source>
        <dbReference type="ARBA" id="ARBA00022617"/>
    </source>
</evidence>
<evidence type="ECO:0000256" key="4">
    <source>
        <dbReference type="ARBA" id="ARBA00022723"/>
    </source>
</evidence>
<proteinExistence type="predicted"/>
<sequence>MASLTRPILSIPQKRPALLPAIARHHQQPHQLRWTTTQNPTPKYQIEPQTPQQGQSLLAQQRLRRPVAPHLGIYKWQVHSVSSAMQRNTGILFSGSLYLFATSYLAAPYLGWDLSSTSLVAAAATLPVAVKFALKFVVAWPFTFHIIAGVRYLATSGAKTLENREKFVRIAWGVVGASLVSAVGVVVFY</sequence>
<dbReference type="Pfam" id="PF01127">
    <property type="entry name" value="Sdh_cyt"/>
    <property type="match status" value="1"/>
</dbReference>
<evidence type="ECO:0000256" key="6">
    <source>
        <dbReference type="ARBA" id="ARBA00023004"/>
    </source>
</evidence>
<dbReference type="AlphaFoldDB" id="A0A317X8J3"/>
<dbReference type="GO" id="GO:0009055">
    <property type="term" value="F:electron transfer activity"/>
    <property type="evidence" value="ECO:0007669"/>
    <property type="project" value="InterPro"/>
</dbReference>
<keyword evidence="2" id="KW-0349">Heme</keyword>
<dbReference type="GO" id="GO:0046872">
    <property type="term" value="F:metal ion binding"/>
    <property type="evidence" value="ECO:0007669"/>
    <property type="project" value="UniProtKB-KW"/>
</dbReference>
<dbReference type="InterPro" id="IPR014314">
    <property type="entry name" value="Succ_DH_cytb556"/>
</dbReference>
<dbReference type="OrthoDB" id="588261at2759"/>
<dbReference type="Proteomes" id="UP000246702">
    <property type="component" value="Unassembled WGS sequence"/>
</dbReference>
<evidence type="ECO:0000256" key="7">
    <source>
        <dbReference type="ARBA" id="ARBA00023136"/>
    </source>
</evidence>
<feature type="transmembrane region" description="Helical" evidence="8">
    <location>
        <begin position="91"/>
        <end position="112"/>
    </location>
</feature>
<dbReference type="InterPro" id="IPR000701">
    <property type="entry name" value="SuccDH_FuR_B_TM-su"/>
</dbReference>
<keyword evidence="3 8" id="KW-0812">Transmembrane</keyword>
<dbReference type="PANTHER" id="PTHR10978:SF5">
    <property type="entry name" value="SUCCINATE DEHYDROGENASE CYTOCHROME B560 SUBUNIT, MITOCHONDRIAL"/>
    <property type="match status" value="1"/>
</dbReference>
<feature type="transmembrane region" description="Helical" evidence="8">
    <location>
        <begin position="132"/>
        <end position="154"/>
    </location>
</feature>